<dbReference type="EMBL" id="MN738774">
    <property type="protein sequence ID" value="QHS84198.1"/>
    <property type="molecule type" value="Genomic_DNA"/>
</dbReference>
<name>A0A6C0AWS6_9ZZZZ</name>
<sequence>MIKASKYNQYETDVPTISKPIPIQKVNSFESKSNNNNFDPSKSSPPNDFMIKLYQRMNHFKSSANFSEK</sequence>
<evidence type="ECO:0000313" key="2">
    <source>
        <dbReference type="EMBL" id="QHS84198.1"/>
    </source>
</evidence>
<feature type="compositionally biased region" description="Low complexity" evidence="1">
    <location>
        <begin position="28"/>
        <end position="38"/>
    </location>
</feature>
<proteinExistence type="predicted"/>
<accession>A0A6C0AWS6</accession>
<organism evidence="2">
    <name type="scientific">viral metagenome</name>
    <dbReference type="NCBI Taxonomy" id="1070528"/>
    <lineage>
        <taxon>unclassified sequences</taxon>
        <taxon>metagenomes</taxon>
        <taxon>organismal metagenomes</taxon>
    </lineage>
</organism>
<feature type="region of interest" description="Disordered" evidence="1">
    <location>
        <begin position="28"/>
        <end position="48"/>
    </location>
</feature>
<evidence type="ECO:0000256" key="1">
    <source>
        <dbReference type="SAM" id="MobiDB-lite"/>
    </source>
</evidence>
<reference evidence="2" key="1">
    <citation type="journal article" date="2020" name="Nature">
        <title>Giant virus diversity and host interactions through global metagenomics.</title>
        <authorList>
            <person name="Schulz F."/>
            <person name="Roux S."/>
            <person name="Paez-Espino D."/>
            <person name="Jungbluth S."/>
            <person name="Walsh D.A."/>
            <person name="Denef V.J."/>
            <person name="McMahon K.D."/>
            <person name="Konstantinidis K.T."/>
            <person name="Eloe-Fadrosh E.A."/>
            <person name="Kyrpides N.C."/>
            <person name="Woyke T."/>
        </authorList>
    </citation>
    <scope>NUCLEOTIDE SEQUENCE</scope>
    <source>
        <strain evidence="2">GVMAG-S-ERX555965-48</strain>
    </source>
</reference>
<dbReference type="AlphaFoldDB" id="A0A6C0AWS6"/>
<protein>
    <submittedName>
        <fullName evidence="2">Uncharacterized protein</fullName>
    </submittedName>
</protein>